<dbReference type="EMBL" id="KQ964264">
    <property type="protein sequence ID" value="KXJ87071.1"/>
    <property type="molecule type" value="Genomic_DNA"/>
</dbReference>
<evidence type="ECO:0000259" key="3">
    <source>
        <dbReference type="PROSITE" id="PS50157"/>
    </source>
</evidence>
<reference evidence="5" key="1">
    <citation type="submission" date="2016-02" db="EMBL/GenBank/DDBJ databases">
        <title>Draft genome sequence of Microdochium bolleyi, a fungal endophyte of beachgrass.</title>
        <authorList>
            <consortium name="DOE Joint Genome Institute"/>
            <person name="David A.S."/>
            <person name="May G."/>
            <person name="Haridas S."/>
            <person name="Lim J."/>
            <person name="Wang M."/>
            <person name="Labutti K."/>
            <person name="Lipzen A."/>
            <person name="Barry K."/>
            <person name="Grigoriev I.V."/>
        </authorList>
    </citation>
    <scope>NUCLEOTIDE SEQUENCE [LARGE SCALE GENOMIC DNA]</scope>
    <source>
        <strain evidence="5">J235TASD1</strain>
    </source>
</reference>
<dbReference type="GO" id="GO:0008270">
    <property type="term" value="F:zinc ion binding"/>
    <property type="evidence" value="ECO:0007669"/>
    <property type="project" value="UniProtKB-KW"/>
</dbReference>
<dbReference type="Proteomes" id="UP000070501">
    <property type="component" value="Unassembled WGS sequence"/>
</dbReference>
<keyword evidence="5" id="KW-1185">Reference proteome</keyword>
<feature type="domain" description="C2H2-type" evidence="3">
    <location>
        <begin position="99"/>
        <end position="128"/>
    </location>
</feature>
<dbReference type="OrthoDB" id="8922241at2759"/>
<keyword evidence="1" id="KW-0479">Metal-binding</keyword>
<organism evidence="4 5">
    <name type="scientific">Microdochium bolleyi</name>
    <dbReference type="NCBI Taxonomy" id="196109"/>
    <lineage>
        <taxon>Eukaryota</taxon>
        <taxon>Fungi</taxon>
        <taxon>Dikarya</taxon>
        <taxon>Ascomycota</taxon>
        <taxon>Pezizomycotina</taxon>
        <taxon>Sordariomycetes</taxon>
        <taxon>Xylariomycetidae</taxon>
        <taxon>Xylariales</taxon>
        <taxon>Microdochiaceae</taxon>
        <taxon>Microdochium</taxon>
    </lineage>
</organism>
<evidence type="ECO:0000313" key="4">
    <source>
        <dbReference type="EMBL" id="KXJ87071.1"/>
    </source>
</evidence>
<keyword evidence="1" id="KW-0863">Zinc-finger</keyword>
<evidence type="ECO:0000256" key="2">
    <source>
        <dbReference type="SAM" id="MobiDB-lite"/>
    </source>
</evidence>
<accession>A0A136IQ69</accession>
<dbReference type="InParanoid" id="A0A136IQ69"/>
<evidence type="ECO:0000256" key="1">
    <source>
        <dbReference type="PROSITE-ProRule" id="PRU00042"/>
    </source>
</evidence>
<sequence length="207" mass="23179">MASTMQETLKRLLEKFCPRCNAEYFEDFNNEHICGYPAAAAITSDIPRPAHQHTAITVDPSMLSLVCTPEPPGSPPILQQPTPPPSPETGAHSKPRRQYACCWSKCCKTFPSEKDRIRHERTHDKNTSARLGTYRCICGKTDSRRDNHRRHVETCRSVYSTTGSFVCAKGCRHATAQDHLDHLTDTVHGCASFFNISRKSLLVPEAP</sequence>
<feature type="region of interest" description="Disordered" evidence="2">
    <location>
        <begin position="69"/>
        <end position="93"/>
    </location>
</feature>
<dbReference type="AlphaFoldDB" id="A0A136IQ69"/>
<protein>
    <recommendedName>
        <fullName evidence="3">C2H2-type domain-containing protein</fullName>
    </recommendedName>
</protein>
<evidence type="ECO:0000313" key="5">
    <source>
        <dbReference type="Proteomes" id="UP000070501"/>
    </source>
</evidence>
<dbReference type="InterPro" id="IPR013087">
    <property type="entry name" value="Znf_C2H2_type"/>
</dbReference>
<keyword evidence="1" id="KW-0862">Zinc</keyword>
<dbReference type="PROSITE" id="PS50157">
    <property type="entry name" value="ZINC_FINGER_C2H2_2"/>
    <property type="match status" value="1"/>
</dbReference>
<proteinExistence type="predicted"/>
<dbReference type="PROSITE" id="PS00028">
    <property type="entry name" value="ZINC_FINGER_C2H2_1"/>
    <property type="match status" value="1"/>
</dbReference>
<gene>
    <name evidence="4" type="ORF">Micbo1qcDRAFT_197967</name>
</gene>
<name>A0A136IQ69_9PEZI</name>